<feature type="compositionally biased region" description="Gly residues" evidence="1">
    <location>
        <begin position="269"/>
        <end position="288"/>
    </location>
</feature>
<dbReference type="EMBL" id="CP117167">
    <property type="protein sequence ID" value="WCT10183.1"/>
    <property type="molecule type" value="Genomic_DNA"/>
</dbReference>
<sequence>MNRNIISGAMLIGLLAFASCSTQKLASNQQVDDDVYFTKAKAGEQVPMQIAYNQNVYTTPQDDSGTYGDDDYYYYDSYASRIDRFAYNTPFNYYDDYYYDYASAPTYGGYAGYGGAYGGYGWGLGIGFGYGGYYGYSPFGIGWGGGYPYWGIYSAYGYGGYYGGYYGGGYGYGYGGYRGTPRPYRGSGQPGGAYANRSVRGVGYSGAYRNAGYYPGRAVNSNGRRITTNGYGNSNGNYNNGQGRQTRPTRTDYPTYQPTRSTNSMPSSSGGGGNSGGGGGGGSRPVRP</sequence>
<evidence type="ECO:0000313" key="3">
    <source>
        <dbReference type="EMBL" id="WCT10183.1"/>
    </source>
</evidence>
<keyword evidence="2" id="KW-0732">Signal</keyword>
<accession>A0ABY7T1R2</accession>
<reference evidence="3 4" key="1">
    <citation type="submission" date="2023-02" db="EMBL/GenBank/DDBJ databases">
        <title>Genome sequence of Mucilaginibacter jinjuensis strain KACC 16571.</title>
        <authorList>
            <person name="Kim S."/>
            <person name="Heo J."/>
            <person name="Kwon S.-W."/>
        </authorList>
    </citation>
    <scope>NUCLEOTIDE SEQUENCE [LARGE SCALE GENOMIC DNA]</scope>
    <source>
        <strain evidence="3 4">KACC 16571</strain>
    </source>
</reference>
<keyword evidence="4" id="KW-1185">Reference proteome</keyword>
<feature type="region of interest" description="Disordered" evidence="1">
    <location>
        <begin position="222"/>
        <end position="288"/>
    </location>
</feature>
<organism evidence="3 4">
    <name type="scientific">Mucilaginibacter jinjuensis</name>
    <dbReference type="NCBI Taxonomy" id="1176721"/>
    <lineage>
        <taxon>Bacteria</taxon>
        <taxon>Pseudomonadati</taxon>
        <taxon>Bacteroidota</taxon>
        <taxon>Sphingobacteriia</taxon>
        <taxon>Sphingobacteriales</taxon>
        <taxon>Sphingobacteriaceae</taxon>
        <taxon>Mucilaginibacter</taxon>
    </lineage>
</organism>
<feature type="chain" id="PRO_5046880660" description="Vitellogenin II" evidence="2">
    <location>
        <begin position="27"/>
        <end position="288"/>
    </location>
</feature>
<feature type="signal peptide" evidence="2">
    <location>
        <begin position="1"/>
        <end position="26"/>
    </location>
</feature>
<proteinExistence type="predicted"/>
<protein>
    <recommendedName>
        <fullName evidence="5">Vitellogenin II</fullName>
    </recommendedName>
</protein>
<dbReference type="PROSITE" id="PS51257">
    <property type="entry name" value="PROKAR_LIPOPROTEIN"/>
    <property type="match status" value="1"/>
</dbReference>
<evidence type="ECO:0000313" key="4">
    <source>
        <dbReference type="Proteomes" id="UP001216139"/>
    </source>
</evidence>
<feature type="compositionally biased region" description="Polar residues" evidence="1">
    <location>
        <begin position="244"/>
        <end position="266"/>
    </location>
</feature>
<dbReference type="Proteomes" id="UP001216139">
    <property type="component" value="Chromosome"/>
</dbReference>
<gene>
    <name evidence="3" type="ORF">PQO05_15720</name>
</gene>
<name>A0ABY7T1R2_9SPHI</name>
<evidence type="ECO:0000256" key="1">
    <source>
        <dbReference type="SAM" id="MobiDB-lite"/>
    </source>
</evidence>
<evidence type="ECO:0008006" key="5">
    <source>
        <dbReference type="Google" id="ProtNLM"/>
    </source>
</evidence>
<feature type="compositionally biased region" description="Low complexity" evidence="1">
    <location>
        <begin position="229"/>
        <end position="243"/>
    </location>
</feature>
<evidence type="ECO:0000256" key="2">
    <source>
        <dbReference type="SAM" id="SignalP"/>
    </source>
</evidence>
<dbReference type="RefSeq" id="WP_273628301.1">
    <property type="nucleotide sequence ID" value="NZ_CP117167.1"/>
</dbReference>